<protein>
    <submittedName>
        <fullName evidence="1">Uncharacterized protein</fullName>
    </submittedName>
</protein>
<sequence>MLSAYKMCFSSSRCKKPVSCFETFTQKSMQLVQTVLFVDPI</sequence>
<organism evidence="1">
    <name type="scientific">Anguilla anguilla</name>
    <name type="common">European freshwater eel</name>
    <name type="synonym">Muraena anguilla</name>
    <dbReference type="NCBI Taxonomy" id="7936"/>
    <lineage>
        <taxon>Eukaryota</taxon>
        <taxon>Metazoa</taxon>
        <taxon>Chordata</taxon>
        <taxon>Craniata</taxon>
        <taxon>Vertebrata</taxon>
        <taxon>Euteleostomi</taxon>
        <taxon>Actinopterygii</taxon>
        <taxon>Neopterygii</taxon>
        <taxon>Teleostei</taxon>
        <taxon>Anguilliformes</taxon>
        <taxon>Anguillidae</taxon>
        <taxon>Anguilla</taxon>
    </lineage>
</organism>
<evidence type="ECO:0000313" key="1">
    <source>
        <dbReference type="EMBL" id="JAH36238.1"/>
    </source>
</evidence>
<name>A0A0E9S6U7_ANGAN</name>
<dbReference type="AlphaFoldDB" id="A0A0E9S6U7"/>
<proteinExistence type="predicted"/>
<reference evidence="1" key="1">
    <citation type="submission" date="2014-11" db="EMBL/GenBank/DDBJ databases">
        <authorList>
            <person name="Amaro Gonzalez C."/>
        </authorList>
    </citation>
    <scope>NUCLEOTIDE SEQUENCE</scope>
</reference>
<accession>A0A0E9S6U7</accession>
<dbReference type="EMBL" id="GBXM01098200">
    <property type="protein sequence ID" value="JAH10377.1"/>
    <property type="molecule type" value="Transcribed_RNA"/>
</dbReference>
<reference evidence="1" key="2">
    <citation type="journal article" date="2015" name="Fish Shellfish Immunol.">
        <title>Early steps in the European eel (Anguilla anguilla)-Vibrio vulnificus interaction in the gills: Role of the RtxA13 toxin.</title>
        <authorList>
            <person name="Callol A."/>
            <person name="Pajuelo D."/>
            <person name="Ebbesson L."/>
            <person name="Teles M."/>
            <person name="MacKenzie S."/>
            <person name="Amaro C."/>
        </authorList>
    </citation>
    <scope>NUCLEOTIDE SEQUENCE</scope>
</reference>
<dbReference type="EMBL" id="GBXM01072339">
    <property type="protein sequence ID" value="JAH36238.1"/>
    <property type="molecule type" value="Transcribed_RNA"/>
</dbReference>